<keyword evidence="3" id="KW-0131">Cell cycle</keyword>
<dbReference type="SUPFAM" id="SSF52540">
    <property type="entry name" value="P-loop containing nucleoside triphosphate hydrolases"/>
    <property type="match status" value="1"/>
</dbReference>
<gene>
    <name evidence="3" type="primary">zapE</name>
    <name evidence="3" type="ORF">ANTHELSMS3_01245</name>
</gene>
<sequence length="354" mass="40047">MPSVIDLYNSRVASGKIKPDEAQTAVLPEFERLRADLAQPVKRGFFRRSVEAPKGLYLWGGVGRGKSMLMDLFVETLDVPARRVHFHAFMQEVQGRIHTLRGEGAEDPIKPVAKEISDSVRLLAFDEMQITDIADAMIVGRLFEALFEGGTTVVTTSNRVPNDLYKDGLNRQLFLPFIDLLKERMVVRELASERDHRQDRLAGTQVYFSPANAAARTQIDTLWEELTHGQEEPLTLHVKGREVELPRYHNGVARADFFDLCGRMLGPADYLKLAESVRVLILENIPQLSRRNFNEARRFVTLIDTLYEARVKLIASAAAQPEMLYVEGEGSFEFERTASRLREMQAADWAVEAG</sequence>
<dbReference type="GO" id="GO:0005737">
    <property type="term" value="C:cytoplasm"/>
    <property type="evidence" value="ECO:0007669"/>
    <property type="project" value="TreeGrafter"/>
</dbReference>
<evidence type="ECO:0000313" key="3">
    <source>
        <dbReference type="EMBL" id="ASP19956.1"/>
    </source>
</evidence>
<reference evidence="3 4" key="1">
    <citation type="submission" date="2017-07" db="EMBL/GenBank/DDBJ databases">
        <title>Genome Sequence of Antarctobacter heliothermus Strain SMS3 Isolated from a culture of the Diatom Skeletonema marinoi.</title>
        <authorList>
            <person name="Topel M."/>
            <person name="Pinder M.I.M."/>
            <person name="Johansson O.N."/>
            <person name="Kourtchenko O."/>
            <person name="Godhe A."/>
            <person name="Clarke A.K."/>
        </authorList>
    </citation>
    <scope>NUCLEOTIDE SEQUENCE [LARGE SCALE GENOMIC DNA]</scope>
    <source>
        <strain evidence="3 4">SMS3</strain>
    </source>
</reference>
<dbReference type="RefSeq" id="WP_094034119.1">
    <property type="nucleotide sequence ID" value="NZ_CP022540.1"/>
</dbReference>
<dbReference type="Pfam" id="PF03969">
    <property type="entry name" value="AFG1_ATPase"/>
    <property type="match status" value="1"/>
</dbReference>
<dbReference type="KEGG" id="aht:ANTHELSMS3_01245"/>
<keyword evidence="2" id="KW-0067">ATP-binding</keyword>
<dbReference type="NCBIfam" id="NF040713">
    <property type="entry name" value="ZapE"/>
    <property type="match status" value="1"/>
</dbReference>
<dbReference type="GO" id="GO:0051301">
    <property type="term" value="P:cell division"/>
    <property type="evidence" value="ECO:0007669"/>
    <property type="project" value="UniProtKB-KW"/>
</dbReference>
<evidence type="ECO:0000256" key="2">
    <source>
        <dbReference type="ARBA" id="ARBA00022840"/>
    </source>
</evidence>
<dbReference type="GO" id="GO:0005524">
    <property type="term" value="F:ATP binding"/>
    <property type="evidence" value="ECO:0007669"/>
    <property type="project" value="UniProtKB-KW"/>
</dbReference>
<evidence type="ECO:0000313" key="4">
    <source>
        <dbReference type="Proteomes" id="UP000203589"/>
    </source>
</evidence>
<dbReference type="PANTHER" id="PTHR12169">
    <property type="entry name" value="ATPASE N2B"/>
    <property type="match status" value="1"/>
</dbReference>
<protein>
    <submittedName>
        <fullName evidence="3">Cell division protein ZapE</fullName>
    </submittedName>
</protein>
<dbReference type="Proteomes" id="UP000203589">
    <property type="component" value="Chromosome"/>
</dbReference>
<dbReference type="GO" id="GO:0016887">
    <property type="term" value="F:ATP hydrolysis activity"/>
    <property type="evidence" value="ECO:0007669"/>
    <property type="project" value="InterPro"/>
</dbReference>
<dbReference type="AlphaFoldDB" id="A0A222E189"/>
<dbReference type="PANTHER" id="PTHR12169:SF6">
    <property type="entry name" value="AFG1-LIKE ATPASE"/>
    <property type="match status" value="1"/>
</dbReference>
<accession>A0A222E189</accession>
<keyword evidence="1" id="KW-0547">Nucleotide-binding</keyword>
<dbReference type="InterPro" id="IPR005654">
    <property type="entry name" value="ATPase_AFG1-like"/>
</dbReference>
<keyword evidence="4" id="KW-1185">Reference proteome</keyword>
<keyword evidence="3" id="KW-0132">Cell division</keyword>
<dbReference type="OrthoDB" id="9774491at2"/>
<dbReference type="Gene3D" id="3.40.50.300">
    <property type="entry name" value="P-loop containing nucleotide triphosphate hydrolases"/>
    <property type="match status" value="1"/>
</dbReference>
<name>A0A222E189_9RHOB</name>
<organism evidence="3 4">
    <name type="scientific">Antarctobacter heliothermus</name>
    <dbReference type="NCBI Taxonomy" id="74033"/>
    <lineage>
        <taxon>Bacteria</taxon>
        <taxon>Pseudomonadati</taxon>
        <taxon>Pseudomonadota</taxon>
        <taxon>Alphaproteobacteria</taxon>
        <taxon>Rhodobacterales</taxon>
        <taxon>Roseobacteraceae</taxon>
        <taxon>Antarctobacter</taxon>
    </lineage>
</organism>
<proteinExistence type="predicted"/>
<dbReference type="InterPro" id="IPR027417">
    <property type="entry name" value="P-loop_NTPase"/>
</dbReference>
<evidence type="ECO:0000256" key="1">
    <source>
        <dbReference type="ARBA" id="ARBA00022741"/>
    </source>
</evidence>
<dbReference type="EMBL" id="CP022540">
    <property type="protein sequence ID" value="ASP19956.1"/>
    <property type="molecule type" value="Genomic_DNA"/>
</dbReference>